<feature type="transmembrane region" description="Helical" evidence="7">
    <location>
        <begin position="279"/>
        <end position="299"/>
    </location>
</feature>
<dbReference type="InterPro" id="IPR036259">
    <property type="entry name" value="MFS_trans_sf"/>
</dbReference>
<protein>
    <submittedName>
        <fullName evidence="9">Efflux pump radE</fullName>
    </submittedName>
</protein>
<dbReference type="GO" id="GO:0022857">
    <property type="term" value="F:transmembrane transporter activity"/>
    <property type="evidence" value="ECO:0007669"/>
    <property type="project" value="InterPro"/>
</dbReference>
<dbReference type="SUPFAM" id="SSF103473">
    <property type="entry name" value="MFS general substrate transporter"/>
    <property type="match status" value="1"/>
</dbReference>
<evidence type="ECO:0000259" key="8">
    <source>
        <dbReference type="PROSITE" id="PS50850"/>
    </source>
</evidence>
<evidence type="ECO:0000256" key="5">
    <source>
        <dbReference type="ARBA" id="ARBA00023136"/>
    </source>
</evidence>
<keyword evidence="4 7" id="KW-1133">Transmembrane helix</keyword>
<evidence type="ECO:0000256" key="7">
    <source>
        <dbReference type="SAM" id="Phobius"/>
    </source>
</evidence>
<evidence type="ECO:0000256" key="2">
    <source>
        <dbReference type="ARBA" id="ARBA00008335"/>
    </source>
</evidence>
<evidence type="ECO:0000256" key="1">
    <source>
        <dbReference type="ARBA" id="ARBA00004141"/>
    </source>
</evidence>
<feature type="compositionally biased region" description="Basic and acidic residues" evidence="6">
    <location>
        <begin position="37"/>
        <end position="48"/>
    </location>
</feature>
<evidence type="ECO:0000313" key="9">
    <source>
        <dbReference type="EMBL" id="TVY14224.1"/>
    </source>
</evidence>
<organism evidence="9 10">
    <name type="scientific">Lachnellula arida</name>
    <dbReference type="NCBI Taxonomy" id="1316785"/>
    <lineage>
        <taxon>Eukaryota</taxon>
        <taxon>Fungi</taxon>
        <taxon>Dikarya</taxon>
        <taxon>Ascomycota</taxon>
        <taxon>Pezizomycotina</taxon>
        <taxon>Leotiomycetes</taxon>
        <taxon>Helotiales</taxon>
        <taxon>Lachnaceae</taxon>
        <taxon>Lachnellula</taxon>
    </lineage>
</organism>
<accession>A0A8T9B2J1</accession>
<dbReference type="PANTHER" id="PTHR23502:SF68">
    <property type="entry name" value="MULTIDRUG TRANSPORTER, PUTATIVE (AFU_ORTHOLOGUE AFUA_3G01120)-RELATED"/>
    <property type="match status" value="1"/>
</dbReference>
<proteinExistence type="inferred from homology"/>
<feature type="transmembrane region" description="Helical" evidence="7">
    <location>
        <begin position="122"/>
        <end position="143"/>
    </location>
</feature>
<evidence type="ECO:0000256" key="4">
    <source>
        <dbReference type="ARBA" id="ARBA00022989"/>
    </source>
</evidence>
<keyword evidence="10" id="KW-1185">Reference proteome</keyword>
<feature type="transmembrane region" description="Helical" evidence="7">
    <location>
        <begin position="248"/>
        <end position="273"/>
    </location>
</feature>
<dbReference type="FunFam" id="1.20.1250.20:FF:000011">
    <property type="entry name" value="MFS multidrug transporter, putative"/>
    <property type="match status" value="1"/>
</dbReference>
<evidence type="ECO:0000313" key="10">
    <source>
        <dbReference type="Proteomes" id="UP000469559"/>
    </source>
</evidence>
<feature type="transmembrane region" description="Helical" evidence="7">
    <location>
        <begin position="393"/>
        <end position="412"/>
    </location>
</feature>
<feature type="compositionally biased region" description="Polar residues" evidence="6">
    <location>
        <begin position="49"/>
        <end position="64"/>
    </location>
</feature>
<dbReference type="InterPro" id="IPR020846">
    <property type="entry name" value="MFS_dom"/>
</dbReference>
<dbReference type="GO" id="GO:0016020">
    <property type="term" value="C:membrane"/>
    <property type="evidence" value="ECO:0007669"/>
    <property type="project" value="UniProtKB-SubCell"/>
</dbReference>
<dbReference type="CDD" id="cd17323">
    <property type="entry name" value="MFS_Tpo1_MDR_like"/>
    <property type="match status" value="1"/>
</dbReference>
<feature type="transmembrane region" description="Helical" evidence="7">
    <location>
        <begin position="433"/>
        <end position="454"/>
    </location>
</feature>
<sequence>MLDAEKQANDLNTIQEKKEVVDGRSSLDLKQSSNQKDASECHTRKEFSDSTGVSSITSRQNDMSAGQEKCSIDGCDTADIEAVQRTHSRSIPPEHAEDTNIVDWEGPDDPENPMNWPSLKRWTHIMLVSAANFLSGLASSMFAPGVPALMQEFNSTNTTLASFVVTIFVLGLATGPIVFAPLSEIYGRLYMQHLGLVGFLVFTIACGVSSNLNMLIGFRLMQGIFGSVPLTNAGGVIADMVRQEVRGFAMAMFTFGVLLGPVIGPVSGGFLSAAKGWRWVFWVLAMGAGTVSIICFIVWRESYAPILLARKAARLRKSTGNTNLRSKYDKGLSDSDQFKHSIGRAIKILIYSPVVLTLSIYMGLVYAYFYLLFTTLTRVFEDNYGFGSSIVGLSYLGVGLGFLMGQMSYARLGDEILRRMTKKSGSSEMKPEYRLPLCIVGGMLVPVGLFWYGWSAEKRIHWIMPIIGTGIMGMGNCLIFVSIQSYSVDAFELYAASALAANTVVRSVMAAVLPLAAPDLYRALGLGWGNSLLAFLALAIVPVPVLLIRHGERIRGWNMERIGRL</sequence>
<feature type="transmembrane region" description="Helical" evidence="7">
    <location>
        <begin position="528"/>
        <end position="548"/>
    </location>
</feature>
<dbReference type="PROSITE" id="PS50850">
    <property type="entry name" value="MFS"/>
    <property type="match status" value="1"/>
</dbReference>
<keyword evidence="3 7" id="KW-0812">Transmembrane</keyword>
<feature type="transmembrane region" description="Helical" evidence="7">
    <location>
        <begin position="220"/>
        <end position="241"/>
    </location>
</feature>
<dbReference type="Gene3D" id="1.20.1250.20">
    <property type="entry name" value="MFS general substrate transporter like domains"/>
    <property type="match status" value="1"/>
</dbReference>
<feature type="compositionally biased region" description="Basic and acidic residues" evidence="6">
    <location>
        <begin position="15"/>
        <end position="27"/>
    </location>
</feature>
<feature type="domain" description="Major facilitator superfamily (MFS) profile" evidence="8">
    <location>
        <begin position="124"/>
        <end position="554"/>
    </location>
</feature>
<dbReference type="PANTHER" id="PTHR23502">
    <property type="entry name" value="MAJOR FACILITATOR SUPERFAMILY"/>
    <property type="match status" value="1"/>
</dbReference>
<dbReference type="Pfam" id="PF07690">
    <property type="entry name" value="MFS_1"/>
    <property type="match status" value="1"/>
</dbReference>
<feature type="transmembrane region" description="Helical" evidence="7">
    <location>
        <begin position="493"/>
        <end position="516"/>
    </location>
</feature>
<feature type="region of interest" description="Disordered" evidence="6">
    <location>
        <begin position="1"/>
        <end position="70"/>
    </location>
</feature>
<feature type="transmembrane region" description="Helical" evidence="7">
    <location>
        <begin position="460"/>
        <end position="481"/>
    </location>
</feature>
<comment type="similarity">
    <text evidence="2">Belongs to the major facilitator superfamily.</text>
</comment>
<feature type="transmembrane region" description="Helical" evidence="7">
    <location>
        <begin position="163"/>
        <end position="182"/>
    </location>
</feature>
<feature type="transmembrane region" description="Helical" evidence="7">
    <location>
        <begin position="348"/>
        <end position="373"/>
    </location>
</feature>
<dbReference type="AlphaFoldDB" id="A0A8T9B2J1"/>
<gene>
    <name evidence="9" type="primary">radE_2</name>
    <name evidence="9" type="ORF">LARI1_G006094</name>
</gene>
<dbReference type="InterPro" id="IPR011701">
    <property type="entry name" value="MFS"/>
</dbReference>
<evidence type="ECO:0000256" key="3">
    <source>
        <dbReference type="ARBA" id="ARBA00022692"/>
    </source>
</evidence>
<keyword evidence="5 7" id="KW-0472">Membrane</keyword>
<comment type="subcellular location">
    <subcellularLocation>
        <location evidence="1">Membrane</location>
        <topology evidence="1">Multi-pass membrane protein</topology>
    </subcellularLocation>
</comment>
<comment type="caution">
    <text evidence="9">The sequence shown here is derived from an EMBL/GenBank/DDBJ whole genome shotgun (WGS) entry which is preliminary data.</text>
</comment>
<evidence type="ECO:0000256" key="6">
    <source>
        <dbReference type="SAM" id="MobiDB-lite"/>
    </source>
</evidence>
<dbReference type="Proteomes" id="UP000469559">
    <property type="component" value="Unassembled WGS sequence"/>
</dbReference>
<dbReference type="OrthoDB" id="5296287at2759"/>
<reference evidence="9 10" key="1">
    <citation type="submission" date="2018-05" db="EMBL/GenBank/DDBJ databases">
        <title>Whole genome sequencing for identification of molecular markers to develop diagnostic detection tools for the regulated plant pathogen Lachnellula willkommii.</title>
        <authorList>
            <person name="Giroux E."/>
            <person name="Bilodeau G."/>
        </authorList>
    </citation>
    <scope>NUCLEOTIDE SEQUENCE [LARGE SCALE GENOMIC DNA]</scope>
    <source>
        <strain evidence="9 10">CBS 203.66</strain>
    </source>
</reference>
<dbReference type="EMBL" id="QGMF01000735">
    <property type="protein sequence ID" value="TVY14224.1"/>
    <property type="molecule type" value="Genomic_DNA"/>
</dbReference>
<name>A0A8T9B2J1_9HELO</name>
<feature type="transmembrane region" description="Helical" evidence="7">
    <location>
        <begin position="194"/>
        <end position="214"/>
    </location>
</feature>